<dbReference type="STRING" id="1121409.SAMN02745124_03349"/>
<evidence type="ECO:0008006" key="3">
    <source>
        <dbReference type="Google" id="ProtNLM"/>
    </source>
</evidence>
<reference evidence="1 2" key="1">
    <citation type="submission" date="2016-11" db="EMBL/GenBank/DDBJ databases">
        <authorList>
            <person name="Jaros S."/>
            <person name="Januszkiewicz K."/>
            <person name="Wedrychowicz H."/>
        </authorList>
    </citation>
    <scope>NUCLEOTIDE SEQUENCE [LARGE SCALE GENOMIC DNA]</scope>
    <source>
        <strain evidence="1 2">DSM 9705</strain>
    </source>
</reference>
<proteinExistence type="predicted"/>
<dbReference type="Proteomes" id="UP000184139">
    <property type="component" value="Unassembled WGS sequence"/>
</dbReference>
<gene>
    <name evidence="1" type="ORF">SAMN02745124_03349</name>
</gene>
<dbReference type="InterPro" id="IPR021856">
    <property type="entry name" value="DUF3465"/>
</dbReference>
<organism evidence="1 2">
    <name type="scientific">Desulfofustis glycolicus DSM 9705</name>
    <dbReference type="NCBI Taxonomy" id="1121409"/>
    <lineage>
        <taxon>Bacteria</taxon>
        <taxon>Pseudomonadati</taxon>
        <taxon>Thermodesulfobacteriota</taxon>
        <taxon>Desulfobulbia</taxon>
        <taxon>Desulfobulbales</taxon>
        <taxon>Desulfocapsaceae</taxon>
        <taxon>Desulfofustis</taxon>
    </lineage>
</organism>
<name>A0A1M5XU28_9BACT</name>
<keyword evidence="2" id="KW-1185">Reference proteome</keyword>
<evidence type="ECO:0000313" key="1">
    <source>
        <dbReference type="EMBL" id="SHI03266.1"/>
    </source>
</evidence>
<dbReference type="OrthoDB" id="195616at2"/>
<dbReference type="RefSeq" id="WP_073377778.1">
    <property type="nucleotide sequence ID" value="NZ_FQXS01000023.1"/>
</dbReference>
<evidence type="ECO:0000313" key="2">
    <source>
        <dbReference type="Proteomes" id="UP000184139"/>
    </source>
</evidence>
<sequence>MRQRIVLVLLLLLGLVVLQQRYHWFFDEPSGEIVSSAEQLQQAFRDRRSSIQVEGRGTIIKVLKDDRQGSRHQRFILELPTGQTLLVSHNIDLAPRIDTLRIGDQVEFFGIYEYNDQGGVIHWTHHDPAGRHVDGWIRHNGRLYR</sequence>
<dbReference type="AlphaFoldDB" id="A0A1M5XU28"/>
<protein>
    <recommendedName>
        <fullName evidence="3">DUF3465 domain-containing protein</fullName>
    </recommendedName>
</protein>
<dbReference type="EMBL" id="FQXS01000023">
    <property type="protein sequence ID" value="SHI03266.1"/>
    <property type="molecule type" value="Genomic_DNA"/>
</dbReference>
<accession>A0A1M5XU28</accession>
<dbReference type="Pfam" id="PF11948">
    <property type="entry name" value="DUF3465"/>
    <property type="match status" value="1"/>
</dbReference>